<name>A0A4S4FWS7_9MICO</name>
<evidence type="ECO:0000313" key="6">
    <source>
        <dbReference type="Proteomes" id="UP000307380"/>
    </source>
</evidence>
<keyword evidence="2" id="KW-0285">Flavoprotein</keyword>
<dbReference type="InterPro" id="IPR002938">
    <property type="entry name" value="FAD-bd"/>
</dbReference>
<dbReference type="InterPro" id="IPR050641">
    <property type="entry name" value="RIFMO-like"/>
</dbReference>
<proteinExistence type="predicted"/>
<dbReference type="Gene3D" id="3.50.50.60">
    <property type="entry name" value="FAD/NAD(P)-binding domain"/>
    <property type="match status" value="2"/>
</dbReference>
<dbReference type="SUPFAM" id="SSF51905">
    <property type="entry name" value="FAD/NAD(P)-binding domain"/>
    <property type="match status" value="1"/>
</dbReference>
<keyword evidence="3" id="KW-0274">FAD</keyword>
<reference evidence="5 6" key="1">
    <citation type="submission" date="2019-04" db="EMBL/GenBank/DDBJ databases">
        <authorList>
            <person name="Jiang L."/>
        </authorList>
    </citation>
    <scope>NUCLEOTIDE SEQUENCE [LARGE SCALE GENOMIC DNA]</scope>
    <source>
        <strain evidence="5 6">YIM 131861</strain>
    </source>
</reference>
<keyword evidence="6" id="KW-1185">Reference proteome</keyword>
<evidence type="ECO:0000259" key="4">
    <source>
        <dbReference type="Pfam" id="PF01494"/>
    </source>
</evidence>
<comment type="cofactor">
    <cofactor evidence="1">
        <name>FAD</name>
        <dbReference type="ChEBI" id="CHEBI:57692"/>
    </cofactor>
</comment>
<dbReference type="Pfam" id="PF01494">
    <property type="entry name" value="FAD_binding_3"/>
    <property type="match status" value="1"/>
</dbReference>
<dbReference type="Proteomes" id="UP000307380">
    <property type="component" value="Unassembled WGS sequence"/>
</dbReference>
<dbReference type="AlphaFoldDB" id="A0A4S4FWS7"/>
<protein>
    <submittedName>
        <fullName evidence="5">FAD-dependent oxidoreductase</fullName>
    </submittedName>
</protein>
<dbReference type="PANTHER" id="PTHR43004:SF19">
    <property type="entry name" value="BINDING MONOOXYGENASE, PUTATIVE (JCVI)-RELATED"/>
    <property type="match status" value="1"/>
</dbReference>
<gene>
    <name evidence="5" type="ORF">E6C70_04110</name>
</gene>
<dbReference type="PANTHER" id="PTHR43004">
    <property type="entry name" value="TRK SYSTEM POTASSIUM UPTAKE PROTEIN"/>
    <property type="match status" value="1"/>
</dbReference>
<dbReference type="Gene3D" id="3.40.30.120">
    <property type="match status" value="1"/>
</dbReference>
<evidence type="ECO:0000256" key="2">
    <source>
        <dbReference type="ARBA" id="ARBA00022630"/>
    </source>
</evidence>
<evidence type="ECO:0000256" key="1">
    <source>
        <dbReference type="ARBA" id="ARBA00001974"/>
    </source>
</evidence>
<evidence type="ECO:0000313" key="5">
    <source>
        <dbReference type="EMBL" id="THG35253.1"/>
    </source>
</evidence>
<dbReference type="Pfam" id="PF21274">
    <property type="entry name" value="Rng_hyd_C"/>
    <property type="match status" value="1"/>
</dbReference>
<sequence>MDADVIISGAGPNGLLLACELALGGARALVVERLDGRTTAQRANGLVGQVLQCLDQRGLYEPLAGSAGPAPSAPFFQFGGIPLDLRDVDVPLTLMMVPQTRIEEVLEARARELGVEIRRGVEVLGFRQTSSPQSSDGSIDVEVSGPAGTTTLTGAYVVGADGGRSFVRKHAGIDFDGVTSDEFVSRSAHVGISDDARDSATGGIRLGKSTVAPFRHNRFPTGVVAIMPLGAPGRMLVSVMEWNGASVTENDSAEPVEEELEAAFERVTGHPLPVAADAIGRNENMRRVIGVNSRQASRYRDGRVLLLGDAAHVHSAVGGPGLNLGLQDALNLGWKLAAVVSGAAPVDLLDSYESERMPASARVLMHTRAQMALMAPGPGVDAQRELLAELLGDVAARARLAGMLSGADVRYEMGGADPSNSYVGHLAPELTVSGDGAHTRLVEVLRRAKPVLVSGPGVDDGITGLDVPDTIIRVDAPELGDTALFIRPDGYVAWALDGVADAQAVDGLRSAIERWSPAPAFSSSAR</sequence>
<dbReference type="GO" id="GO:0071949">
    <property type="term" value="F:FAD binding"/>
    <property type="evidence" value="ECO:0007669"/>
    <property type="project" value="InterPro"/>
</dbReference>
<evidence type="ECO:0000256" key="3">
    <source>
        <dbReference type="ARBA" id="ARBA00022827"/>
    </source>
</evidence>
<dbReference type="GO" id="GO:0016709">
    <property type="term" value="F:oxidoreductase activity, acting on paired donors, with incorporation or reduction of molecular oxygen, NAD(P)H as one donor, and incorporation of one atom of oxygen"/>
    <property type="evidence" value="ECO:0007669"/>
    <property type="project" value="UniProtKB-ARBA"/>
</dbReference>
<dbReference type="PRINTS" id="PR00420">
    <property type="entry name" value="RNGMNOXGNASE"/>
</dbReference>
<dbReference type="InterPro" id="IPR036188">
    <property type="entry name" value="FAD/NAD-bd_sf"/>
</dbReference>
<comment type="caution">
    <text evidence="5">The sequence shown here is derived from an EMBL/GenBank/DDBJ whole genome shotgun (WGS) entry which is preliminary data.</text>
</comment>
<dbReference type="EMBL" id="SSSN01000003">
    <property type="protein sequence ID" value="THG35253.1"/>
    <property type="molecule type" value="Genomic_DNA"/>
</dbReference>
<organism evidence="5 6">
    <name type="scientific">Orlajensenia flava</name>
    <dbReference type="NCBI Taxonomy" id="2565934"/>
    <lineage>
        <taxon>Bacteria</taxon>
        <taxon>Bacillati</taxon>
        <taxon>Actinomycetota</taxon>
        <taxon>Actinomycetes</taxon>
        <taxon>Micrococcales</taxon>
        <taxon>Microbacteriaceae</taxon>
        <taxon>Orlajensenia</taxon>
    </lineage>
</organism>
<dbReference type="RefSeq" id="WP_136422488.1">
    <property type="nucleotide sequence ID" value="NZ_SSSN01000003.1"/>
</dbReference>
<accession>A0A4S4FWS7</accession>
<dbReference type="OrthoDB" id="4246007at2"/>
<feature type="domain" description="FAD-binding" evidence="4">
    <location>
        <begin position="3"/>
        <end position="365"/>
    </location>
</feature>